<evidence type="ECO:0000256" key="5">
    <source>
        <dbReference type="ARBA" id="ARBA00022840"/>
    </source>
</evidence>
<dbReference type="Pfam" id="PF00749">
    <property type="entry name" value="tRNA-synt_1c"/>
    <property type="match status" value="1"/>
</dbReference>
<dbReference type="PROSITE" id="PS00178">
    <property type="entry name" value="AA_TRNA_LIGASE_I"/>
    <property type="match status" value="1"/>
</dbReference>
<accession>A0A1G5V881</accession>
<proteinExistence type="inferred from homology"/>
<dbReference type="InterPro" id="IPR049940">
    <property type="entry name" value="GluQ/Sye"/>
</dbReference>
<dbReference type="SUPFAM" id="SSF52374">
    <property type="entry name" value="Nucleotidylyl transferase"/>
    <property type="match status" value="1"/>
</dbReference>
<keyword evidence="6 7" id="KW-0030">Aminoacyl-tRNA synthetase</keyword>
<sequence length="314" mass="36163">MMNVRTRFAPSPTGFIHLGNVWVAFLNWLYTRQHQGELVLRIEDIDQTRSRKEYAQALMEDLDWLGLDWDEGPGGNYAYGSTVQSERLSLYRRCVEKWKQEGRVYPCYCTRARIHKISSAPHRGETLPVYDGHCRNLTNEQRKRQERQPSWRIRIEKETEESFHDLLRGDATQRLKPCEDDFVVMRADGQIAYQLAVSCDDGAMGITHVFRGEDLFSSTFYQIAILKELGYPLPVYAHLPLLMDQEGNRLSKRQHGITIRDMRAAGITAEEIIGKLLFWAGALPAPEPLSATYAAKNIPFSDCRNLKQKSIIVR</sequence>
<dbReference type="GO" id="GO:0005524">
    <property type="term" value="F:ATP binding"/>
    <property type="evidence" value="ECO:0007669"/>
    <property type="project" value="UniProtKB-KW"/>
</dbReference>
<dbReference type="GO" id="GO:0005829">
    <property type="term" value="C:cytosol"/>
    <property type="evidence" value="ECO:0007669"/>
    <property type="project" value="TreeGrafter"/>
</dbReference>
<dbReference type="InterPro" id="IPR000924">
    <property type="entry name" value="Glu/Gln-tRNA-synth"/>
</dbReference>
<keyword evidence="2" id="KW-0479">Metal-binding</keyword>
<dbReference type="GO" id="GO:0004818">
    <property type="term" value="F:glutamate-tRNA ligase activity"/>
    <property type="evidence" value="ECO:0007669"/>
    <property type="project" value="TreeGrafter"/>
</dbReference>
<dbReference type="NCBIfam" id="NF004314">
    <property type="entry name" value="PRK05710.1-3"/>
    <property type="match status" value="1"/>
</dbReference>
<dbReference type="PRINTS" id="PR00987">
    <property type="entry name" value="TRNASYNTHGLU"/>
</dbReference>
<evidence type="ECO:0000313" key="10">
    <source>
        <dbReference type="Proteomes" id="UP000199689"/>
    </source>
</evidence>
<dbReference type="InterPro" id="IPR001412">
    <property type="entry name" value="aa-tRNA-synth_I_CS"/>
</dbReference>
<gene>
    <name evidence="9" type="ORF">SAMN02910343_00459</name>
</gene>
<evidence type="ECO:0000313" key="9">
    <source>
        <dbReference type="EMBL" id="SDA42082.1"/>
    </source>
</evidence>
<dbReference type="Gene3D" id="3.40.50.620">
    <property type="entry name" value="HUPs"/>
    <property type="match status" value="1"/>
</dbReference>
<dbReference type="EMBL" id="FMXA01000005">
    <property type="protein sequence ID" value="SDA42082.1"/>
    <property type="molecule type" value="Genomic_DNA"/>
</dbReference>
<dbReference type="InterPro" id="IPR020058">
    <property type="entry name" value="Glu/Gln-tRNA-synth_Ib_cat-dom"/>
</dbReference>
<evidence type="ECO:0000256" key="6">
    <source>
        <dbReference type="ARBA" id="ARBA00023146"/>
    </source>
</evidence>
<organism evidence="9 10">
    <name type="scientific">Allisonella histaminiformans</name>
    <dbReference type="NCBI Taxonomy" id="209880"/>
    <lineage>
        <taxon>Bacteria</taxon>
        <taxon>Bacillati</taxon>
        <taxon>Bacillota</taxon>
        <taxon>Negativicutes</taxon>
        <taxon>Veillonellales</taxon>
        <taxon>Veillonellaceae</taxon>
        <taxon>Allisonella</taxon>
    </lineage>
</organism>
<keyword evidence="4" id="KW-0862">Zinc</keyword>
<dbReference type="PANTHER" id="PTHR43311">
    <property type="entry name" value="GLUTAMATE--TRNA LIGASE"/>
    <property type="match status" value="1"/>
</dbReference>
<keyword evidence="10" id="KW-1185">Reference proteome</keyword>
<dbReference type="NCBIfam" id="NF004315">
    <property type="entry name" value="PRK05710.1-4"/>
    <property type="match status" value="1"/>
</dbReference>
<reference evidence="9 10" key="1">
    <citation type="submission" date="2016-10" db="EMBL/GenBank/DDBJ databases">
        <authorList>
            <person name="de Groot N.N."/>
        </authorList>
    </citation>
    <scope>NUCLEOTIDE SEQUENCE [LARGE SCALE GENOMIC DNA]</scope>
    <source>
        <strain evidence="9 10">DSM 15230</strain>
    </source>
</reference>
<dbReference type="Proteomes" id="UP000199689">
    <property type="component" value="Unassembled WGS sequence"/>
</dbReference>
<dbReference type="AlphaFoldDB" id="A0A1G5V881"/>
<evidence type="ECO:0000256" key="3">
    <source>
        <dbReference type="ARBA" id="ARBA00022741"/>
    </source>
</evidence>
<comment type="similarity">
    <text evidence="7">Belongs to the class-I aminoacyl-tRNA synthetase family.</text>
</comment>
<protein>
    <submittedName>
        <fullName evidence="9">Glutamyl-tRNA synthetase</fullName>
    </submittedName>
</protein>
<evidence type="ECO:0000256" key="2">
    <source>
        <dbReference type="ARBA" id="ARBA00022723"/>
    </source>
</evidence>
<dbReference type="PANTHER" id="PTHR43311:SF1">
    <property type="entry name" value="GLUTAMYL-Q TRNA(ASP) SYNTHETASE"/>
    <property type="match status" value="1"/>
</dbReference>
<evidence type="ECO:0000259" key="8">
    <source>
        <dbReference type="Pfam" id="PF00749"/>
    </source>
</evidence>
<name>A0A1G5V881_9FIRM</name>
<dbReference type="STRING" id="209880.SAMN02910343_00459"/>
<evidence type="ECO:0000256" key="1">
    <source>
        <dbReference type="ARBA" id="ARBA00022598"/>
    </source>
</evidence>
<feature type="domain" description="Glutamyl/glutaminyl-tRNA synthetase class Ib catalytic" evidence="8">
    <location>
        <begin position="3"/>
        <end position="269"/>
    </location>
</feature>
<keyword evidence="5 7" id="KW-0067">ATP-binding</keyword>
<evidence type="ECO:0000256" key="7">
    <source>
        <dbReference type="RuleBase" id="RU363037"/>
    </source>
</evidence>
<dbReference type="GO" id="GO:0006424">
    <property type="term" value="P:glutamyl-tRNA aminoacylation"/>
    <property type="evidence" value="ECO:0007669"/>
    <property type="project" value="TreeGrafter"/>
</dbReference>
<keyword evidence="1 7" id="KW-0436">Ligase</keyword>
<keyword evidence="3 7" id="KW-0547">Nucleotide-binding</keyword>
<dbReference type="InterPro" id="IPR014729">
    <property type="entry name" value="Rossmann-like_a/b/a_fold"/>
</dbReference>
<evidence type="ECO:0000256" key="4">
    <source>
        <dbReference type="ARBA" id="ARBA00022833"/>
    </source>
</evidence>
<keyword evidence="7" id="KW-0648">Protein biosynthesis</keyword>